<dbReference type="PANTHER" id="PTHR43384">
    <property type="entry name" value="SEPTUM SITE-DETERMINING PROTEIN MIND HOMOLOG, CHLOROPLASTIC-RELATED"/>
    <property type="match status" value="1"/>
</dbReference>
<dbReference type="GO" id="GO:0051782">
    <property type="term" value="P:negative regulation of cell division"/>
    <property type="evidence" value="ECO:0007669"/>
    <property type="project" value="TreeGrafter"/>
</dbReference>
<name>A0A5E4PL60_9COXI</name>
<evidence type="ECO:0000313" key="5">
    <source>
        <dbReference type="Proteomes" id="UP000324194"/>
    </source>
</evidence>
<proteinExistence type="predicted"/>
<dbReference type="GO" id="GO:0005524">
    <property type="term" value="F:ATP binding"/>
    <property type="evidence" value="ECO:0007669"/>
    <property type="project" value="UniProtKB-KW"/>
</dbReference>
<dbReference type="CDD" id="cd02038">
    <property type="entry name" value="FlhG-like"/>
    <property type="match status" value="1"/>
</dbReference>
<dbReference type="OrthoDB" id="9816297at2"/>
<feature type="binding site" evidence="3">
    <location>
        <begin position="23"/>
        <end position="30"/>
    </location>
    <ligand>
        <name>ATP</name>
        <dbReference type="ChEBI" id="CHEBI:30616"/>
    </ligand>
</feature>
<dbReference type="InterPro" id="IPR025501">
    <property type="entry name" value="MinD_FleN"/>
</dbReference>
<dbReference type="Proteomes" id="UP000324194">
    <property type="component" value="Chromosome 2"/>
</dbReference>
<dbReference type="KEGG" id="asip:AQUSIP_24440"/>
<evidence type="ECO:0000256" key="3">
    <source>
        <dbReference type="PIRSR" id="PIRSR003092-1"/>
    </source>
</evidence>
<dbReference type="EMBL" id="LR699120">
    <property type="protein sequence ID" value="VVC77117.1"/>
    <property type="molecule type" value="Genomic_DNA"/>
</dbReference>
<evidence type="ECO:0000256" key="1">
    <source>
        <dbReference type="ARBA" id="ARBA00022741"/>
    </source>
</evidence>
<dbReference type="Pfam" id="PF10609">
    <property type="entry name" value="ParA"/>
    <property type="match status" value="1"/>
</dbReference>
<dbReference type="SUPFAM" id="SSF52540">
    <property type="entry name" value="P-loop containing nucleoside triphosphate hydrolases"/>
    <property type="match status" value="1"/>
</dbReference>
<accession>A0A5E4PL60</accession>
<dbReference type="InterPro" id="IPR027417">
    <property type="entry name" value="P-loop_NTPase"/>
</dbReference>
<protein>
    <submittedName>
        <fullName evidence="4">Flagellum site-determining protein YlxH</fullName>
    </submittedName>
</protein>
<sequence length="288" mass="31557">MKEANPTNSNNRPMRVISITGGKGGIGKTTISVNLSIAYAKMGKKVLLFDADLGLANVDVMLGLKPAKNLHDYLCGACAFDEICITGPHGLKIIPAASGVQKMAELSSMEAVELIRSFSTLTDAIDVMIVDMASGISSQVIDFTHASQDILVVICNDPASLMDSYAVIKILHQKYGRDRFGIVVNKAKNMQEAFDVFSKFQDVIARFINVSMHYLGHVPHDDYIGMSARERVPVVDKFPFSDSAVSFHQLCHGINHWHQDPTVAGGIHFFFERLVESNLAVKEQLCKA</sequence>
<evidence type="ECO:0000256" key="2">
    <source>
        <dbReference type="ARBA" id="ARBA00022840"/>
    </source>
</evidence>
<dbReference type="Gene3D" id="3.40.50.300">
    <property type="entry name" value="P-loop containing nucleotide triphosphate hydrolases"/>
    <property type="match status" value="1"/>
</dbReference>
<organism evidence="4 5">
    <name type="scientific">Aquicella siphonis</name>
    <dbReference type="NCBI Taxonomy" id="254247"/>
    <lineage>
        <taxon>Bacteria</taxon>
        <taxon>Pseudomonadati</taxon>
        <taxon>Pseudomonadota</taxon>
        <taxon>Gammaproteobacteria</taxon>
        <taxon>Legionellales</taxon>
        <taxon>Coxiellaceae</taxon>
        <taxon>Aquicella</taxon>
    </lineage>
</organism>
<dbReference type="InterPro" id="IPR033756">
    <property type="entry name" value="YlxH/NBP35"/>
</dbReference>
<evidence type="ECO:0000313" key="4">
    <source>
        <dbReference type="EMBL" id="VVC77117.1"/>
    </source>
</evidence>
<keyword evidence="5" id="KW-1185">Reference proteome</keyword>
<dbReference type="InterPro" id="IPR033875">
    <property type="entry name" value="FlhG"/>
</dbReference>
<reference evidence="4 5" key="1">
    <citation type="submission" date="2019-08" db="EMBL/GenBank/DDBJ databases">
        <authorList>
            <person name="Guy L."/>
        </authorList>
    </citation>
    <scope>NUCLEOTIDE SEQUENCE [LARGE SCALE GENOMIC DNA]</scope>
    <source>
        <strain evidence="4 5">SGT-108</strain>
    </source>
</reference>
<dbReference type="InterPro" id="IPR050625">
    <property type="entry name" value="ParA/MinD_ATPase"/>
</dbReference>
<dbReference type="AlphaFoldDB" id="A0A5E4PL60"/>
<dbReference type="GO" id="GO:0009898">
    <property type="term" value="C:cytoplasmic side of plasma membrane"/>
    <property type="evidence" value="ECO:0007669"/>
    <property type="project" value="TreeGrafter"/>
</dbReference>
<dbReference type="GO" id="GO:0016887">
    <property type="term" value="F:ATP hydrolysis activity"/>
    <property type="evidence" value="ECO:0007669"/>
    <property type="project" value="TreeGrafter"/>
</dbReference>
<dbReference type="PANTHER" id="PTHR43384:SF4">
    <property type="entry name" value="CELLULOSE BIOSYNTHESIS PROTEIN BCSQ-RELATED"/>
    <property type="match status" value="1"/>
</dbReference>
<gene>
    <name evidence="4" type="primary">ylxH_2</name>
    <name evidence="4" type="ORF">AQUSIP_24440</name>
</gene>
<keyword evidence="1 3" id="KW-0547">Nucleotide-binding</keyword>
<dbReference type="PIRSF" id="PIRSF003092">
    <property type="entry name" value="MinD"/>
    <property type="match status" value="1"/>
</dbReference>
<dbReference type="RefSeq" id="WP_148340513.1">
    <property type="nucleotide sequence ID" value="NZ_LR699120.1"/>
</dbReference>
<keyword evidence="2 3" id="KW-0067">ATP-binding</keyword>
<dbReference type="GO" id="GO:0005829">
    <property type="term" value="C:cytosol"/>
    <property type="evidence" value="ECO:0007669"/>
    <property type="project" value="TreeGrafter"/>
</dbReference>